<proteinExistence type="predicted"/>
<protein>
    <submittedName>
        <fullName evidence="1">Uncharacterized protein</fullName>
    </submittedName>
</protein>
<reference evidence="1" key="1">
    <citation type="submission" date="2013-04" db="EMBL/GenBank/DDBJ databases">
        <title>The genome sequencing project of 58 acetic acid bacteria.</title>
        <authorList>
            <person name="Okamoto-Kainuma A."/>
            <person name="Ishikawa M."/>
            <person name="Umino S."/>
            <person name="Koizumi Y."/>
            <person name="Shiwa Y."/>
            <person name="Yoshikawa H."/>
            <person name="Matsutani M."/>
            <person name="Matsushita K."/>
        </authorList>
    </citation>
    <scope>NUCLEOTIDE SEQUENCE</scope>
    <source>
        <strain evidence="1">NBRC 106556</strain>
    </source>
</reference>
<sequence>MFTKYCALYKYKETYPGENPVFLEQKTGSAPGLIYATIRHSATTRTFAIEVRKTDTGHFTALMPDKRWSIECHTEDAALMMHAATLFPTEHTHAPWLSTPYAPSRILTRAKDNNSAETHFTDEFTPA</sequence>
<accession>A0ABQ0QJE7</accession>
<gene>
    <name evidence="1" type="ORF">AA106556_1277</name>
</gene>
<dbReference type="EMBL" id="BAQB01000017">
    <property type="protein sequence ID" value="GBR46919.1"/>
    <property type="molecule type" value="Genomic_DNA"/>
</dbReference>
<keyword evidence="2" id="KW-1185">Reference proteome</keyword>
<evidence type="ECO:0000313" key="2">
    <source>
        <dbReference type="Proteomes" id="UP001062443"/>
    </source>
</evidence>
<comment type="caution">
    <text evidence="1">The sequence shown here is derived from an EMBL/GenBank/DDBJ whole genome shotgun (WGS) entry which is preliminary data.</text>
</comment>
<name>A0ABQ0QJE7_9PROT</name>
<dbReference type="Proteomes" id="UP001062443">
    <property type="component" value="Unassembled WGS sequence"/>
</dbReference>
<organism evidence="1 2">
    <name type="scientific">Neokomagataea tanensis NBRC 106556</name>
    <dbReference type="NCBI Taxonomy" id="1223519"/>
    <lineage>
        <taxon>Bacteria</taxon>
        <taxon>Pseudomonadati</taxon>
        <taxon>Pseudomonadota</taxon>
        <taxon>Alphaproteobacteria</taxon>
        <taxon>Acetobacterales</taxon>
        <taxon>Acetobacteraceae</taxon>
        <taxon>Neokomagataea</taxon>
    </lineage>
</organism>
<evidence type="ECO:0000313" key="1">
    <source>
        <dbReference type="EMBL" id="GBR46919.1"/>
    </source>
</evidence>